<feature type="signal peptide" evidence="2">
    <location>
        <begin position="1"/>
        <end position="25"/>
    </location>
</feature>
<gene>
    <name evidence="3" type="ordered locus">Sput200_3885</name>
</gene>
<sequence precursor="true">MNLHKKLIATTIATVFSVSCVGATAADNITIYLQNANGIKDRRQLESIENLIIIADERQQPTFNTSNLKIKSKFFSLMKGKASTFGQCGSFDPSASIGDAFSNGRLNALLDTVATNAVGALQGLGGALIKQSDPGLYEFLENGINIGFDDYLSAMNSCEKMQDVLVDNVPDALMVKTSAAETLSKYTKDSNKVNIVNLVRSGSAPKGEEGVTGVDGTKYGGSGGQKPLEVVSQTVLAGWCSITEKSTGDCSNLDGSSGTSISSSNDKSNVEKLFPDSDSAKTFANSVVGEVELRSCEDCEAIKAIPSQSISQVVTSEAAAIEASIKNLLTQDIDGLSNSELAEISADSYKITRSNLQVLQLEAEGVQSVFVERLAYDVATARTIDKVIALRQTLITGRANANLIGNPIARDEIDNKLAELDTQLTRFEQEVRLRNSFDSQTRLVLESRKDINRSGRDVSNLDSDLRRSK</sequence>
<dbReference type="KEGG" id="shp:Sput200_3885"/>
<evidence type="ECO:0000256" key="2">
    <source>
        <dbReference type="SAM" id="SignalP"/>
    </source>
</evidence>
<organism evidence="3 4">
    <name type="scientific">Shewanella putrefaciens (strain 200)</name>
    <dbReference type="NCBI Taxonomy" id="399804"/>
    <lineage>
        <taxon>Bacteria</taxon>
        <taxon>Pseudomonadati</taxon>
        <taxon>Pseudomonadota</taxon>
        <taxon>Gammaproteobacteria</taxon>
        <taxon>Alteromonadales</taxon>
        <taxon>Shewanellaceae</taxon>
        <taxon>Shewanella</taxon>
    </lineage>
</organism>
<dbReference type="PATRIC" id="fig|399804.5.peg.3992"/>
<dbReference type="HOGENOM" id="CLU_582523_0_0_6"/>
<dbReference type="EMBL" id="CP002457">
    <property type="protein sequence ID" value="ADV56251.1"/>
    <property type="molecule type" value="Genomic_DNA"/>
</dbReference>
<dbReference type="OrthoDB" id="8553954at2"/>
<dbReference type="PROSITE" id="PS51257">
    <property type="entry name" value="PROKAR_LIPOPROTEIN"/>
    <property type="match status" value="1"/>
</dbReference>
<protein>
    <recommendedName>
        <fullName evidence="5">Integrating conjugative element protein, PFL_4711 family</fullName>
    </recommendedName>
</protein>
<reference evidence="3 4" key="1">
    <citation type="submission" date="2011-01" db="EMBL/GenBank/DDBJ databases">
        <title>Complete sequence of Shewanella putrefaciens 200.</title>
        <authorList>
            <consortium name="US DOE Joint Genome Institute"/>
            <person name="Lucas S."/>
            <person name="Copeland A."/>
            <person name="Lapidus A."/>
            <person name="Cheng J.-F."/>
            <person name="Bruce D."/>
            <person name="Goodwin L."/>
            <person name="Pitluck S."/>
            <person name="Munk A.C."/>
            <person name="Detter J.C."/>
            <person name="Han C."/>
            <person name="Tapia R."/>
            <person name="Land M."/>
            <person name="Hauser L."/>
            <person name="Chang Y.-J."/>
            <person name="Jeffries C."/>
            <person name="Kyrpides N."/>
            <person name="Ivanova N."/>
            <person name="Mikhailova N."/>
            <person name="Kolker E."/>
            <person name="Lawrence C."/>
            <person name="McCue L.A."/>
            <person name="DiChristina T."/>
            <person name="Nealson K."/>
            <person name="Fredrickson J.K."/>
            <person name="Woyke T."/>
        </authorList>
    </citation>
    <scope>NUCLEOTIDE SEQUENCE [LARGE SCALE GENOMIC DNA]</scope>
    <source>
        <strain evidence="3 4">200</strain>
    </source>
</reference>
<proteinExistence type="predicted"/>
<keyword evidence="2" id="KW-0732">Signal</keyword>
<dbReference type="AlphaFoldDB" id="E6XGX8"/>
<evidence type="ECO:0000256" key="1">
    <source>
        <dbReference type="SAM" id="MobiDB-lite"/>
    </source>
</evidence>
<evidence type="ECO:0008006" key="5">
    <source>
        <dbReference type="Google" id="ProtNLM"/>
    </source>
</evidence>
<accession>E6XGX8</accession>
<evidence type="ECO:0000313" key="4">
    <source>
        <dbReference type="Proteomes" id="UP000008209"/>
    </source>
</evidence>
<feature type="chain" id="PRO_5003215730" description="Integrating conjugative element protein, PFL_4711 family" evidence="2">
    <location>
        <begin position="26"/>
        <end position="469"/>
    </location>
</feature>
<evidence type="ECO:0000313" key="3">
    <source>
        <dbReference type="EMBL" id="ADV56251.1"/>
    </source>
</evidence>
<dbReference type="Proteomes" id="UP000008209">
    <property type="component" value="Chromosome"/>
</dbReference>
<name>E6XGX8_SHEP2</name>
<feature type="compositionally biased region" description="Low complexity" evidence="1">
    <location>
        <begin position="251"/>
        <end position="267"/>
    </location>
</feature>
<feature type="region of interest" description="Disordered" evidence="1">
    <location>
        <begin position="247"/>
        <end position="269"/>
    </location>
</feature>